<dbReference type="PANTHER" id="PTHR12992:SF24">
    <property type="entry name" value="PEROXISOMAL COENZYME A DIPHOSPHATASE NUDT7"/>
    <property type="match status" value="1"/>
</dbReference>
<organism evidence="8 10">
    <name type="scientific">Adineta steineri</name>
    <dbReference type="NCBI Taxonomy" id="433720"/>
    <lineage>
        <taxon>Eukaryota</taxon>
        <taxon>Metazoa</taxon>
        <taxon>Spiralia</taxon>
        <taxon>Gnathifera</taxon>
        <taxon>Rotifera</taxon>
        <taxon>Eurotatoria</taxon>
        <taxon>Bdelloidea</taxon>
        <taxon>Adinetida</taxon>
        <taxon>Adinetidae</taxon>
        <taxon>Adineta</taxon>
    </lineage>
</organism>
<protein>
    <recommendedName>
        <fullName evidence="7">Nudix hydrolase domain-containing protein</fullName>
    </recommendedName>
</protein>
<dbReference type="GO" id="GO:0010945">
    <property type="term" value="F:coenzyme A diphosphatase activity"/>
    <property type="evidence" value="ECO:0007669"/>
    <property type="project" value="InterPro"/>
</dbReference>
<comment type="caution">
    <text evidence="8">The sequence shown here is derived from an EMBL/GenBank/DDBJ whole genome shotgun (WGS) entry which is preliminary data.</text>
</comment>
<sequence length="268" mass="31280">MWKQFFRQKPILIISRCSISSLSNDLIRKRIIPYVDKTNYVNELSQTLPKLESYRRAAILLPIYYNEKTNRVEILVLQRSNKVRSHTGMIVFPGGICDLTDRDVIHTAQREAEEEIGLKSEHYSILGCLPPTIDSRAVIVAPVIALLHSPKFTDYCLAVDEIINAFYVDLEQFLYKKNNHKILDVGDHFVTHHFYIDKYHIWGITAYELITLAAIVFQQLPEFPFFRHGVHFDLKRLSEQLKMHFKLYVSYEKKAELELQLNKIGGLK</sequence>
<evidence type="ECO:0000256" key="2">
    <source>
        <dbReference type="ARBA" id="ARBA00001946"/>
    </source>
</evidence>
<dbReference type="GO" id="GO:0015938">
    <property type="term" value="P:coenzyme A catabolic process"/>
    <property type="evidence" value="ECO:0007669"/>
    <property type="project" value="TreeGrafter"/>
</dbReference>
<dbReference type="AlphaFoldDB" id="A0A815B3Z4"/>
<gene>
    <name evidence="8" type="ORF">IZO911_LOCUS32287</name>
    <name evidence="9" type="ORF">KXQ929_LOCUS15392</name>
</gene>
<dbReference type="PANTHER" id="PTHR12992">
    <property type="entry name" value="NUDIX HYDROLASE"/>
    <property type="match status" value="1"/>
</dbReference>
<keyword evidence="6" id="KW-0464">Manganese</keyword>
<dbReference type="SUPFAM" id="SSF55811">
    <property type="entry name" value="Nudix"/>
    <property type="match status" value="1"/>
</dbReference>
<dbReference type="GO" id="GO:0046872">
    <property type="term" value="F:metal ion binding"/>
    <property type="evidence" value="ECO:0007669"/>
    <property type="project" value="UniProtKB-KW"/>
</dbReference>
<accession>A0A815B3Z4</accession>
<dbReference type="InterPro" id="IPR015797">
    <property type="entry name" value="NUDIX_hydrolase-like_dom_sf"/>
</dbReference>
<name>A0A815B3Z4_9BILA</name>
<keyword evidence="5" id="KW-0460">Magnesium</keyword>
<keyword evidence="4" id="KW-0378">Hydrolase</keyword>
<dbReference type="EMBL" id="CAJNOE010000554">
    <property type="protein sequence ID" value="CAF1268429.1"/>
    <property type="molecule type" value="Genomic_DNA"/>
</dbReference>
<proteinExistence type="predicted"/>
<dbReference type="Pfam" id="PF00293">
    <property type="entry name" value="NUDIX"/>
    <property type="match status" value="1"/>
</dbReference>
<evidence type="ECO:0000313" key="10">
    <source>
        <dbReference type="Proteomes" id="UP000663860"/>
    </source>
</evidence>
<comment type="cofactor">
    <cofactor evidence="1">
        <name>Mn(2+)</name>
        <dbReference type="ChEBI" id="CHEBI:29035"/>
    </cofactor>
</comment>
<dbReference type="PROSITE" id="PS51462">
    <property type="entry name" value="NUDIX"/>
    <property type="match status" value="1"/>
</dbReference>
<dbReference type="InterPro" id="IPR045121">
    <property type="entry name" value="CoAse"/>
</dbReference>
<evidence type="ECO:0000256" key="1">
    <source>
        <dbReference type="ARBA" id="ARBA00001936"/>
    </source>
</evidence>
<evidence type="ECO:0000256" key="3">
    <source>
        <dbReference type="ARBA" id="ARBA00022723"/>
    </source>
</evidence>
<dbReference type="Gene3D" id="3.90.79.10">
    <property type="entry name" value="Nucleoside Triphosphate Pyrophosphohydrolase"/>
    <property type="match status" value="1"/>
</dbReference>
<reference evidence="8" key="1">
    <citation type="submission" date="2021-02" db="EMBL/GenBank/DDBJ databases">
        <authorList>
            <person name="Nowell W R."/>
        </authorList>
    </citation>
    <scope>NUCLEOTIDE SEQUENCE</scope>
</reference>
<comment type="cofactor">
    <cofactor evidence="2">
        <name>Mg(2+)</name>
        <dbReference type="ChEBI" id="CHEBI:18420"/>
    </cofactor>
</comment>
<evidence type="ECO:0000259" key="7">
    <source>
        <dbReference type="PROSITE" id="PS51462"/>
    </source>
</evidence>
<keyword evidence="3" id="KW-0479">Metal-binding</keyword>
<dbReference type="EMBL" id="CAJOBB010000890">
    <property type="protein sequence ID" value="CAF3771465.1"/>
    <property type="molecule type" value="Genomic_DNA"/>
</dbReference>
<evidence type="ECO:0000313" key="9">
    <source>
        <dbReference type="EMBL" id="CAF3771465.1"/>
    </source>
</evidence>
<evidence type="ECO:0000256" key="4">
    <source>
        <dbReference type="ARBA" id="ARBA00022801"/>
    </source>
</evidence>
<evidence type="ECO:0000313" key="8">
    <source>
        <dbReference type="EMBL" id="CAF1268429.1"/>
    </source>
</evidence>
<evidence type="ECO:0000256" key="6">
    <source>
        <dbReference type="ARBA" id="ARBA00023211"/>
    </source>
</evidence>
<evidence type="ECO:0000256" key="5">
    <source>
        <dbReference type="ARBA" id="ARBA00022842"/>
    </source>
</evidence>
<dbReference type="Proteomes" id="UP000663860">
    <property type="component" value="Unassembled WGS sequence"/>
</dbReference>
<dbReference type="CDD" id="cd03426">
    <property type="entry name" value="NUDIX_CoAse_Nudt7"/>
    <property type="match status" value="1"/>
</dbReference>
<dbReference type="InterPro" id="IPR000086">
    <property type="entry name" value="NUDIX_hydrolase_dom"/>
</dbReference>
<dbReference type="Proteomes" id="UP000663868">
    <property type="component" value="Unassembled WGS sequence"/>
</dbReference>
<feature type="domain" description="Nudix hydrolase" evidence="7">
    <location>
        <begin position="53"/>
        <end position="190"/>
    </location>
</feature>